<dbReference type="PANTHER" id="PTHR22603">
    <property type="entry name" value="CHOLINE/ETHANOALAMINE KINASE"/>
    <property type="match status" value="1"/>
</dbReference>
<dbReference type="Pfam" id="PF01633">
    <property type="entry name" value="Choline_kinase"/>
    <property type="match status" value="1"/>
</dbReference>
<dbReference type="STRING" id="32264.T1K200"/>
<reference evidence="6" key="2">
    <citation type="submission" date="2015-06" db="UniProtKB">
        <authorList>
            <consortium name="EnsemblMetazoa"/>
        </authorList>
    </citation>
    <scope>IDENTIFICATION</scope>
</reference>
<accession>T1K200</accession>
<keyword evidence="1" id="KW-0444">Lipid biosynthesis</keyword>
<dbReference type="GO" id="GO:0006646">
    <property type="term" value="P:phosphatidylethanolamine biosynthetic process"/>
    <property type="evidence" value="ECO:0007669"/>
    <property type="project" value="TreeGrafter"/>
</dbReference>
<proteinExistence type="inferred from homology"/>
<dbReference type="HOGENOM" id="CLU_012712_1_0_1"/>
<dbReference type="Proteomes" id="UP000015104">
    <property type="component" value="Unassembled WGS sequence"/>
</dbReference>
<dbReference type="Gene3D" id="3.30.200.20">
    <property type="entry name" value="Phosphorylase Kinase, domain 1"/>
    <property type="match status" value="1"/>
</dbReference>
<name>T1K200_TETUR</name>
<dbReference type="EnsemblMetazoa" id="tetur04g03240.1">
    <property type="protein sequence ID" value="tetur04g03240.1"/>
    <property type="gene ID" value="tetur04g03240"/>
</dbReference>
<reference evidence="7" key="1">
    <citation type="submission" date="2011-08" db="EMBL/GenBank/DDBJ databases">
        <authorList>
            <person name="Rombauts S."/>
        </authorList>
    </citation>
    <scope>NUCLEOTIDE SEQUENCE</scope>
    <source>
        <strain evidence="7">London</strain>
    </source>
</reference>
<dbReference type="EC" id="2.7.1.82" evidence="5"/>
<comment type="similarity">
    <text evidence="4">Belongs to the choline/ethanolamine kinase family.</text>
</comment>
<comment type="pathway">
    <text evidence="3">Phospholipid metabolism; phosphatidylethanolamine biosynthesis; phosphatidylethanolamine from ethanolamine: step 1/3.</text>
</comment>
<evidence type="ECO:0000256" key="5">
    <source>
        <dbReference type="ARBA" id="ARBA00038874"/>
    </source>
</evidence>
<keyword evidence="1" id="KW-0443">Lipid metabolism</keyword>
<dbReference type="Gene3D" id="3.90.1200.10">
    <property type="match status" value="1"/>
</dbReference>
<dbReference type="SUPFAM" id="SSF56112">
    <property type="entry name" value="Protein kinase-like (PK-like)"/>
    <property type="match status" value="1"/>
</dbReference>
<dbReference type="GO" id="GO:0005737">
    <property type="term" value="C:cytoplasm"/>
    <property type="evidence" value="ECO:0007669"/>
    <property type="project" value="TreeGrafter"/>
</dbReference>
<dbReference type="OrthoDB" id="10267235at2759"/>
<protein>
    <recommendedName>
        <fullName evidence="5">ethanolamine kinase</fullName>
        <ecNumber evidence="5">2.7.1.82</ecNumber>
    </recommendedName>
</protein>
<evidence type="ECO:0000313" key="7">
    <source>
        <dbReference type="Proteomes" id="UP000015104"/>
    </source>
</evidence>
<dbReference type="AlphaFoldDB" id="T1K200"/>
<organism evidence="6 7">
    <name type="scientific">Tetranychus urticae</name>
    <name type="common">Two-spotted spider mite</name>
    <dbReference type="NCBI Taxonomy" id="32264"/>
    <lineage>
        <taxon>Eukaryota</taxon>
        <taxon>Metazoa</taxon>
        <taxon>Ecdysozoa</taxon>
        <taxon>Arthropoda</taxon>
        <taxon>Chelicerata</taxon>
        <taxon>Arachnida</taxon>
        <taxon>Acari</taxon>
        <taxon>Acariformes</taxon>
        <taxon>Trombidiformes</taxon>
        <taxon>Prostigmata</taxon>
        <taxon>Eleutherengona</taxon>
        <taxon>Raphignathae</taxon>
        <taxon>Tetranychoidea</taxon>
        <taxon>Tetranychidae</taxon>
        <taxon>Tetranychus</taxon>
    </lineage>
</organism>
<keyword evidence="1" id="KW-0594">Phospholipid biosynthesis</keyword>
<keyword evidence="7" id="KW-1185">Reference proteome</keyword>
<evidence type="ECO:0000256" key="1">
    <source>
        <dbReference type="ARBA" id="ARBA00023209"/>
    </source>
</evidence>
<evidence type="ECO:0000256" key="3">
    <source>
        <dbReference type="ARBA" id="ARBA00037883"/>
    </source>
</evidence>
<evidence type="ECO:0000256" key="4">
    <source>
        <dbReference type="ARBA" id="ARBA00038211"/>
    </source>
</evidence>
<dbReference type="CDD" id="cd05157">
    <property type="entry name" value="ETNK_euk"/>
    <property type="match status" value="1"/>
</dbReference>
<keyword evidence="2" id="KW-1208">Phospholipid metabolism</keyword>
<gene>
    <name evidence="6" type="primary">107359520</name>
</gene>
<dbReference type="EMBL" id="CAEY01001358">
    <property type="status" value="NOT_ANNOTATED_CDS"/>
    <property type="molecule type" value="Genomic_DNA"/>
</dbReference>
<dbReference type="OMA" id="NHKEGMV"/>
<evidence type="ECO:0000313" key="6">
    <source>
        <dbReference type="EnsemblMetazoa" id="tetur04g03240.1"/>
    </source>
</evidence>
<sequence>MVGKLLRLNMTDDLKLVVPHYSDFVFDQNHIKDDARRLMEKLRPHWDASTIEIKQFTEGITNWLIGCFPLDFDSDKSEKDDVVLIRVYGRKTELFIDRQKEIANMLLMYQNGLSPPVFCSFANGMAYGYSAGKVVDSTMVRQEYIYNLICHQMVKMHSISYKKQSITLPICDSSNNDDNNNNSGEMKNEAKACLSRLFNKYLTLIAESITPDDPVSVFLNNEGITLDDLTKEADYLVENLSKLGSPLVFCHNDLLLNNIIYDERKPSISFIDFEYADINYQAFDIANHFNEFSGVDEYIPEMYPSKEFQLKWLSCYLKHWNQLVESDEGDIHVNRQFDLRVEDLYVQVSKFSLASNLLWGIWALLQTIHSTIDFNFFAYGVPRIREYFKRKHSLLSLSSPIKKHVS</sequence>
<dbReference type="eggNOG" id="KOG4720">
    <property type="taxonomic scope" value="Eukaryota"/>
</dbReference>
<dbReference type="PANTHER" id="PTHR22603:SF66">
    <property type="entry name" value="ETHANOLAMINE KINASE"/>
    <property type="match status" value="1"/>
</dbReference>
<dbReference type="InterPro" id="IPR011009">
    <property type="entry name" value="Kinase-like_dom_sf"/>
</dbReference>
<dbReference type="KEGG" id="tut:107359520"/>
<dbReference type="GO" id="GO:0004305">
    <property type="term" value="F:ethanolamine kinase activity"/>
    <property type="evidence" value="ECO:0007669"/>
    <property type="project" value="UniProtKB-EC"/>
</dbReference>
<evidence type="ECO:0000256" key="2">
    <source>
        <dbReference type="ARBA" id="ARBA00023264"/>
    </source>
</evidence>